<evidence type="ECO:0000256" key="1">
    <source>
        <dbReference type="ARBA" id="ARBA00001974"/>
    </source>
</evidence>
<dbReference type="Gene3D" id="3.30.465.10">
    <property type="match status" value="2"/>
</dbReference>
<dbReference type="SUPFAM" id="SSF56176">
    <property type="entry name" value="FAD-binding/transporter-associated domain-like"/>
    <property type="match status" value="1"/>
</dbReference>
<dbReference type="GO" id="GO:0016491">
    <property type="term" value="F:oxidoreductase activity"/>
    <property type="evidence" value="ECO:0007669"/>
    <property type="project" value="UniProtKB-KW"/>
</dbReference>
<accession>A0A4V3RJ16</accession>
<comment type="similarity">
    <text evidence="2">Belongs to the oxygen-dependent FAD-linked oxidoreductase family.</text>
</comment>
<sequence>MKRRDCLKAGLVLPLLPLLSKTTAPLPPRLPRVRPGSAGWPCDAEWARLSRAVGGRLSLPQSPFLGDATARAEALAQIHNPFYIGDQPALTQTSGYYGAWRSVPSARAIAATSSEDVAAAVNFARRHRLRLAIKGGGHSYHGTSCAPDSLLVWTRAMNQVEVHDAFIPHNARAGTAAEPAVSLGAGAMWIDAYDAVTTRRGRYVQGGGCTSVGVAGLVTGGGFGSFSKAYGSAASHLLEAEVVTADGRVRVVNADNDAELFWALKGGCGASFGVVTRLTLRTHALPDTFGGVSLAVRADSDGAWHDLVVEMLRFYRDALCNPHWGEQIAFRGERTLRVSMVVQGLAKDDAEAVWAPFLAWLQARPAYRIVEPLQALSLPARHMWDAALFRAHAPQFIAEDTRADSPPQHMLWKGDQGQVGWFLHGYASVWLPSDLLSDARRTAAATAICAAAAHMDVELHCNKGLFGAPAGALAAARDTATHPGVLDAFALALIGNAGGPVYPGCGGQVDEDRARKGAVRVGRAYAALRDVAPDPATYVSECDYFQPQWQQAFWGPHYPRLLAAKRRYDPEGLFVIHHGVGSEDWSPDGFIPQG</sequence>
<dbReference type="PANTHER" id="PTHR42973:SF39">
    <property type="entry name" value="FAD-BINDING PCMH-TYPE DOMAIN-CONTAINING PROTEIN"/>
    <property type="match status" value="1"/>
</dbReference>
<dbReference type="InterPro" id="IPR016169">
    <property type="entry name" value="FAD-bd_PCMH_sub2"/>
</dbReference>
<evidence type="ECO:0000256" key="2">
    <source>
        <dbReference type="ARBA" id="ARBA00005466"/>
    </source>
</evidence>
<evidence type="ECO:0000256" key="3">
    <source>
        <dbReference type="ARBA" id="ARBA00022630"/>
    </source>
</evidence>
<reference evidence="7 8" key="1">
    <citation type="submission" date="2019-04" db="EMBL/GenBank/DDBJ databases">
        <title>Microbes associate with the intestines of laboratory mice.</title>
        <authorList>
            <person name="Navarre W."/>
            <person name="Wong E."/>
            <person name="Huang K."/>
            <person name="Tropini C."/>
            <person name="Ng K."/>
            <person name="Yu B."/>
        </authorList>
    </citation>
    <scope>NUCLEOTIDE SEQUENCE [LARGE SCALE GENOMIC DNA]</scope>
    <source>
        <strain evidence="7 8">NM62_B4-13</strain>
    </source>
</reference>
<dbReference type="GO" id="GO:0071949">
    <property type="term" value="F:FAD binding"/>
    <property type="evidence" value="ECO:0007669"/>
    <property type="project" value="InterPro"/>
</dbReference>
<dbReference type="EMBL" id="SRYW01000007">
    <property type="protein sequence ID" value="TGY34220.1"/>
    <property type="molecule type" value="Genomic_DNA"/>
</dbReference>
<dbReference type="PROSITE" id="PS51387">
    <property type="entry name" value="FAD_PCMH"/>
    <property type="match status" value="1"/>
</dbReference>
<proteinExistence type="inferred from homology"/>
<keyword evidence="4" id="KW-0274">FAD</keyword>
<dbReference type="Pfam" id="PF08031">
    <property type="entry name" value="BBE"/>
    <property type="match status" value="1"/>
</dbReference>
<keyword evidence="5" id="KW-0560">Oxidoreductase</keyword>
<dbReference type="InterPro" id="IPR036318">
    <property type="entry name" value="FAD-bd_PCMH-like_sf"/>
</dbReference>
<dbReference type="Pfam" id="PF01565">
    <property type="entry name" value="FAD_binding_4"/>
    <property type="match status" value="1"/>
</dbReference>
<dbReference type="AlphaFoldDB" id="A0A4V3RJ16"/>
<dbReference type="InterPro" id="IPR050416">
    <property type="entry name" value="FAD-linked_Oxidoreductase"/>
</dbReference>
<gene>
    <name evidence="7" type="ORF">E5352_10135</name>
</gene>
<dbReference type="PANTHER" id="PTHR42973">
    <property type="entry name" value="BINDING OXIDOREDUCTASE, PUTATIVE (AFU_ORTHOLOGUE AFUA_1G17690)-RELATED"/>
    <property type="match status" value="1"/>
</dbReference>
<keyword evidence="3" id="KW-0285">Flavoprotein</keyword>
<evidence type="ECO:0000256" key="4">
    <source>
        <dbReference type="ARBA" id="ARBA00022827"/>
    </source>
</evidence>
<dbReference type="RefSeq" id="WP_136004890.1">
    <property type="nucleotide sequence ID" value="NZ_SRYW01000007.1"/>
</dbReference>
<evidence type="ECO:0000259" key="6">
    <source>
        <dbReference type="PROSITE" id="PS51387"/>
    </source>
</evidence>
<protein>
    <submittedName>
        <fullName evidence="7">FAD-binding oxidoreductase</fullName>
    </submittedName>
</protein>
<dbReference type="InterPro" id="IPR016166">
    <property type="entry name" value="FAD-bd_PCMH"/>
</dbReference>
<name>A0A4V3RJ16_STEMA</name>
<comment type="caution">
    <text evidence="7">The sequence shown here is derived from an EMBL/GenBank/DDBJ whole genome shotgun (WGS) entry which is preliminary data.</text>
</comment>
<evidence type="ECO:0000313" key="8">
    <source>
        <dbReference type="Proteomes" id="UP000306631"/>
    </source>
</evidence>
<evidence type="ECO:0000313" key="7">
    <source>
        <dbReference type="EMBL" id="TGY34220.1"/>
    </source>
</evidence>
<dbReference type="Proteomes" id="UP000306631">
    <property type="component" value="Unassembled WGS sequence"/>
</dbReference>
<evidence type="ECO:0000256" key="5">
    <source>
        <dbReference type="ARBA" id="ARBA00023002"/>
    </source>
</evidence>
<dbReference type="OrthoDB" id="9775082at2"/>
<dbReference type="InterPro" id="IPR006094">
    <property type="entry name" value="Oxid_FAD_bind_N"/>
</dbReference>
<comment type="cofactor">
    <cofactor evidence="1">
        <name>FAD</name>
        <dbReference type="ChEBI" id="CHEBI:57692"/>
    </cofactor>
</comment>
<organism evidence="7 8">
    <name type="scientific">Stenotrophomonas maltophilia</name>
    <name type="common">Pseudomonas maltophilia</name>
    <name type="synonym">Xanthomonas maltophilia</name>
    <dbReference type="NCBI Taxonomy" id="40324"/>
    <lineage>
        <taxon>Bacteria</taxon>
        <taxon>Pseudomonadati</taxon>
        <taxon>Pseudomonadota</taxon>
        <taxon>Gammaproteobacteria</taxon>
        <taxon>Lysobacterales</taxon>
        <taxon>Lysobacteraceae</taxon>
        <taxon>Stenotrophomonas</taxon>
        <taxon>Stenotrophomonas maltophilia group</taxon>
    </lineage>
</organism>
<dbReference type="InterPro" id="IPR012951">
    <property type="entry name" value="BBE"/>
</dbReference>
<feature type="domain" description="FAD-binding PCMH-type" evidence="6">
    <location>
        <begin position="101"/>
        <end position="285"/>
    </location>
</feature>